<feature type="transmembrane region" description="Helical" evidence="8">
    <location>
        <begin position="276"/>
        <end position="297"/>
    </location>
</feature>
<dbReference type="GO" id="GO:0005524">
    <property type="term" value="F:ATP binding"/>
    <property type="evidence" value="ECO:0007669"/>
    <property type="project" value="UniProtKB-KW"/>
</dbReference>
<comment type="caution">
    <text evidence="11">The sequence shown here is derived from an EMBL/GenBank/DDBJ whole genome shotgun (WGS) entry which is preliminary data.</text>
</comment>
<protein>
    <submittedName>
        <fullName evidence="11">ABC transporter ATP-binding protein/permease</fullName>
    </submittedName>
</protein>
<dbReference type="SMART" id="SM00382">
    <property type="entry name" value="AAA"/>
    <property type="match status" value="1"/>
</dbReference>
<dbReference type="InterPro" id="IPR039421">
    <property type="entry name" value="Type_1_exporter"/>
</dbReference>
<proteinExistence type="predicted"/>
<evidence type="ECO:0000256" key="8">
    <source>
        <dbReference type="SAM" id="Phobius"/>
    </source>
</evidence>
<feature type="domain" description="ABC transmembrane type-1" evidence="10">
    <location>
        <begin position="24"/>
        <end position="317"/>
    </location>
</feature>
<evidence type="ECO:0000256" key="1">
    <source>
        <dbReference type="ARBA" id="ARBA00004651"/>
    </source>
</evidence>
<dbReference type="PANTHER" id="PTHR43394:SF1">
    <property type="entry name" value="ATP-BINDING CASSETTE SUB-FAMILY B MEMBER 10, MITOCHONDRIAL"/>
    <property type="match status" value="1"/>
</dbReference>
<evidence type="ECO:0000256" key="4">
    <source>
        <dbReference type="ARBA" id="ARBA00022741"/>
    </source>
</evidence>
<feature type="domain" description="ABC transporter" evidence="9">
    <location>
        <begin position="350"/>
        <end position="584"/>
    </location>
</feature>
<dbReference type="PROSITE" id="PS50893">
    <property type="entry name" value="ABC_TRANSPORTER_2"/>
    <property type="match status" value="1"/>
</dbReference>
<organism evidence="11 12">
    <name type="scientific">Ligilactobacillus ubinensis</name>
    <dbReference type="NCBI Taxonomy" id="2876789"/>
    <lineage>
        <taxon>Bacteria</taxon>
        <taxon>Bacillati</taxon>
        <taxon>Bacillota</taxon>
        <taxon>Bacilli</taxon>
        <taxon>Lactobacillales</taxon>
        <taxon>Lactobacillaceae</taxon>
        <taxon>Ligilactobacillus</taxon>
    </lineage>
</organism>
<feature type="transmembrane region" description="Helical" evidence="8">
    <location>
        <begin position="249"/>
        <end position="270"/>
    </location>
</feature>
<dbReference type="GO" id="GO:0015421">
    <property type="term" value="F:ABC-type oligopeptide transporter activity"/>
    <property type="evidence" value="ECO:0007669"/>
    <property type="project" value="TreeGrafter"/>
</dbReference>
<feature type="transmembrane region" description="Helical" evidence="8">
    <location>
        <begin position="170"/>
        <end position="189"/>
    </location>
</feature>
<reference evidence="11 12" key="1">
    <citation type="journal article" date="2023" name="Int. J. Syst. Evol. Microbiol.">
        <title>Ligilactobacillus ubinensis sp. nov., a novel species isolated from the wild ferment of a durian fruit (Durio zibethinus).</title>
        <authorList>
            <person name="Heng Y.C."/>
            <person name="Menon N."/>
            <person name="Chen B."/>
            <person name="Loo B.Z.L."/>
            <person name="Wong G.W.J."/>
            <person name="Lim A.C.H."/>
            <person name="Silvaraju S."/>
            <person name="Kittelmann S."/>
        </authorList>
    </citation>
    <scope>NUCLEOTIDE SEQUENCE [LARGE SCALE GENOMIC DNA]</scope>
    <source>
        <strain evidence="11 12">WILCCON 0076</strain>
    </source>
</reference>
<feature type="transmembrane region" description="Helical" evidence="8">
    <location>
        <begin position="70"/>
        <end position="91"/>
    </location>
</feature>
<evidence type="ECO:0000256" key="6">
    <source>
        <dbReference type="ARBA" id="ARBA00022989"/>
    </source>
</evidence>
<dbReference type="InterPro" id="IPR027417">
    <property type="entry name" value="P-loop_NTPase"/>
</dbReference>
<dbReference type="Gene3D" id="1.20.1560.10">
    <property type="entry name" value="ABC transporter type 1, transmembrane domain"/>
    <property type="match status" value="1"/>
</dbReference>
<keyword evidence="4" id="KW-0547">Nucleotide-binding</keyword>
<dbReference type="InterPro" id="IPR036640">
    <property type="entry name" value="ABC1_TM_sf"/>
</dbReference>
<dbReference type="Gene3D" id="3.40.50.300">
    <property type="entry name" value="P-loop containing nucleotide triphosphate hydrolases"/>
    <property type="match status" value="1"/>
</dbReference>
<name>A0A9X2JLY0_9LACO</name>
<dbReference type="GO" id="GO:0016887">
    <property type="term" value="F:ATP hydrolysis activity"/>
    <property type="evidence" value="ECO:0007669"/>
    <property type="project" value="InterPro"/>
</dbReference>
<keyword evidence="7 8" id="KW-0472">Membrane</keyword>
<dbReference type="Pfam" id="PF00664">
    <property type="entry name" value="ABC_membrane"/>
    <property type="match status" value="1"/>
</dbReference>
<keyword evidence="3 8" id="KW-0812">Transmembrane</keyword>
<keyword evidence="5 11" id="KW-0067">ATP-binding</keyword>
<dbReference type="SUPFAM" id="SSF52540">
    <property type="entry name" value="P-loop containing nucleoside triphosphate hydrolases"/>
    <property type="match status" value="1"/>
</dbReference>
<evidence type="ECO:0000256" key="3">
    <source>
        <dbReference type="ARBA" id="ARBA00022692"/>
    </source>
</evidence>
<dbReference type="InterPro" id="IPR011527">
    <property type="entry name" value="ABC1_TM_dom"/>
</dbReference>
<keyword evidence="12" id="KW-1185">Reference proteome</keyword>
<evidence type="ECO:0000259" key="9">
    <source>
        <dbReference type="PROSITE" id="PS50893"/>
    </source>
</evidence>
<dbReference type="GO" id="GO:0005886">
    <property type="term" value="C:plasma membrane"/>
    <property type="evidence" value="ECO:0007669"/>
    <property type="project" value="UniProtKB-SubCell"/>
</dbReference>
<comment type="subcellular location">
    <subcellularLocation>
        <location evidence="1">Cell membrane</location>
        <topology evidence="1">Multi-pass membrane protein</topology>
    </subcellularLocation>
</comment>
<dbReference type="Pfam" id="PF00005">
    <property type="entry name" value="ABC_tran"/>
    <property type="match status" value="1"/>
</dbReference>
<dbReference type="AlphaFoldDB" id="A0A9X2JLY0"/>
<dbReference type="InterPro" id="IPR003439">
    <property type="entry name" value="ABC_transporter-like_ATP-bd"/>
</dbReference>
<accession>A0A9X2JLY0</accession>
<evidence type="ECO:0000256" key="7">
    <source>
        <dbReference type="ARBA" id="ARBA00023136"/>
    </source>
</evidence>
<dbReference type="FunFam" id="3.40.50.300:FF:000287">
    <property type="entry name" value="Multidrug ABC transporter ATP-binding protein"/>
    <property type="match status" value="1"/>
</dbReference>
<feature type="transmembrane region" description="Helical" evidence="8">
    <location>
        <begin position="21"/>
        <end position="43"/>
    </location>
</feature>
<dbReference type="PANTHER" id="PTHR43394">
    <property type="entry name" value="ATP-DEPENDENT PERMEASE MDL1, MITOCHONDRIAL"/>
    <property type="match status" value="1"/>
</dbReference>
<keyword evidence="6 8" id="KW-1133">Transmembrane helix</keyword>
<evidence type="ECO:0000259" key="10">
    <source>
        <dbReference type="PROSITE" id="PS50929"/>
    </source>
</evidence>
<evidence type="ECO:0000256" key="5">
    <source>
        <dbReference type="ARBA" id="ARBA00022840"/>
    </source>
</evidence>
<dbReference type="CDD" id="cd18547">
    <property type="entry name" value="ABC_6TM_Tm288_like"/>
    <property type="match status" value="1"/>
</dbReference>
<dbReference type="InterPro" id="IPR003593">
    <property type="entry name" value="AAA+_ATPase"/>
</dbReference>
<dbReference type="SUPFAM" id="SSF90123">
    <property type="entry name" value="ABC transporter transmembrane region"/>
    <property type="match status" value="1"/>
</dbReference>
<feature type="transmembrane region" description="Helical" evidence="8">
    <location>
        <begin position="145"/>
        <end position="164"/>
    </location>
</feature>
<sequence>MTRLSEAIGYFRRYLKPFWKGITLVVVLTLVATYFQVMAPVYMGKSVTALTDFITQAAKGHASMQSFFQAFWLMAVCFILNVVALCISWLVTSRFNAYSTNNMRKGLFSKLQRLTIKYFDTHQDGKILSLFNSDLDNVFNAMNNAVFEIISQSALFFGTIWIMLIINVKLALITMASTPFVVLISIIIMRKARKYLDKQQAEISNLNGYINEQINGQKVIITNGLQEESVRNFRGFNNKVRKAMFKGQLYSGLLFPLMNGLSLLNLAIVIAAGSLLIMSGNIGTATGLGLIVMFVQYSQQYFQPLMQLTSIYSMMQLAITGAKRLVAVEKQKEEESVTDGIVLAGLQKNVALKDVHFGYSAEKEILHGIDINVQKNHSVAIVGPTGSGKTTVINLLNRFYDVTGGLVAFDGVDVRTLTLESLRAHVGIVLQESVLFTGTIAENIAFGKPEASQSEIQAAAKKANIHDFILTLPAGYQTKVSNENSVFSTGQKQLISIARTLLTNPDLLILDEATSNVDTVTEEKIQTAMNNVITGRTSFIIAHRLKTIVEADEIIVLKDGKIIETGNHQALLAQKGFYYDLYKSQMAFD</sequence>
<dbReference type="EMBL" id="JAIULA010000017">
    <property type="protein sequence ID" value="MCP0887443.1"/>
    <property type="molecule type" value="Genomic_DNA"/>
</dbReference>
<evidence type="ECO:0000313" key="12">
    <source>
        <dbReference type="Proteomes" id="UP001139006"/>
    </source>
</evidence>
<evidence type="ECO:0000313" key="11">
    <source>
        <dbReference type="EMBL" id="MCP0887443.1"/>
    </source>
</evidence>
<keyword evidence="2" id="KW-0813">Transport</keyword>
<gene>
    <name evidence="11" type="ORF">LB941_08850</name>
</gene>
<dbReference type="PROSITE" id="PS50929">
    <property type="entry name" value="ABC_TM1F"/>
    <property type="match status" value="1"/>
</dbReference>
<evidence type="ECO:0000256" key="2">
    <source>
        <dbReference type="ARBA" id="ARBA00022448"/>
    </source>
</evidence>
<dbReference type="RefSeq" id="WP_253361292.1">
    <property type="nucleotide sequence ID" value="NZ_JAIULA010000017.1"/>
</dbReference>
<dbReference type="Proteomes" id="UP001139006">
    <property type="component" value="Unassembled WGS sequence"/>
</dbReference>